<reference evidence="2" key="1">
    <citation type="submission" date="2017-02" db="UniProtKB">
        <authorList>
            <consortium name="WormBaseParasite"/>
        </authorList>
    </citation>
    <scope>IDENTIFICATION</scope>
</reference>
<name>A0A0M3HF90_ASCLU</name>
<sequence>MDCSLYCSPLMYPLHFGYASHYVAPPEAVEPSLDWHLTDLREVKVIVV</sequence>
<dbReference type="WBParaSite" id="ALUE_0000018501-mRNA-1">
    <property type="protein sequence ID" value="ALUE_0000018501-mRNA-1"/>
    <property type="gene ID" value="ALUE_0000018501"/>
</dbReference>
<dbReference type="Proteomes" id="UP000036681">
    <property type="component" value="Unplaced"/>
</dbReference>
<keyword evidence="1" id="KW-1185">Reference proteome</keyword>
<accession>A0A0M3HF90</accession>
<evidence type="ECO:0000313" key="2">
    <source>
        <dbReference type="WBParaSite" id="ALUE_0000018501-mRNA-1"/>
    </source>
</evidence>
<protein>
    <submittedName>
        <fullName evidence="2">Uncharacterized protein</fullName>
    </submittedName>
</protein>
<dbReference type="AlphaFoldDB" id="A0A0M3HF90"/>
<evidence type="ECO:0000313" key="1">
    <source>
        <dbReference type="Proteomes" id="UP000036681"/>
    </source>
</evidence>
<proteinExistence type="predicted"/>
<organism evidence="1 2">
    <name type="scientific">Ascaris lumbricoides</name>
    <name type="common">Giant roundworm</name>
    <dbReference type="NCBI Taxonomy" id="6252"/>
    <lineage>
        <taxon>Eukaryota</taxon>
        <taxon>Metazoa</taxon>
        <taxon>Ecdysozoa</taxon>
        <taxon>Nematoda</taxon>
        <taxon>Chromadorea</taxon>
        <taxon>Rhabditida</taxon>
        <taxon>Spirurina</taxon>
        <taxon>Ascaridomorpha</taxon>
        <taxon>Ascaridoidea</taxon>
        <taxon>Ascarididae</taxon>
        <taxon>Ascaris</taxon>
    </lineage>
</organism>